<dbReference type="Proteomes" id="UP000284706">
    <property type="component" value="Unassembled WGS sequence"/>
</dbReference>
<dbReference type="STRING" id="231916.A0A409WEE5"/>
<feature type="compositionally biased region" description="Pro residues" evidence="1">
    <location>
        <begin position="95"/>
        <end position="108"/>
    </location>
</feature>
<gene>
    <name evidence="2" type="ORF">CVT26_002427</name>
</gene>
<name>A0A409WEE5_9AGAR</name>
<organism evidence="2 3">
    <name type="scientific">Gymnopilus dilepis</name>
    <dbReference type="NCBI Taxonomy" id="231916"/>
    <lineage>
        <taxon>Eukaryota</taxon>
        <taxon>Fungi</taxon>
        <taxon>Dikarya</taxon>
        <taxon>Basidiomycota</taxon>
        <taxon>Agaricomycotina</taxon>
        <taxon>Agaricomycetes</taxon>
        <taxon>Agaricomycetidae</taxon>
        <taxon>Agaricales</taxon>
        <taxon>Agaricineae</taxon>
        <taxon>Hymenogastraceae</taxon>
        <taxon>Gymnopilus</taxon>
    </lineage>
</organism>
<evidence type="ECO:0000256" key="1">
    <source>
        <dbReference type="SAM" id="MobiDB-lite"/>
    </source>
</evidence>
<feature type="region of interest" description="Disordered" evidence="1">
    <location>
        <begin position="1"/>
        <end position="108"/>
    </location>
</feature>
<feature type="compositionally biased region" description="Pro residues" evidence="1">
    <location>
        <begin position="64"/>
        <end position="77"/>
    </location>
</feature>
<accession>A0A409WEE5</accession>
<sequence length="403" mass="44707">MSARRSPVLRATKSTNAIKSFTIPPVPSSPPPLPPISLTKTRSLPSDIRALPVRTKPSQHIEPSPFPEPSMPPPPIPTHSAITSSHTAFPEDDTPPPPSFKHPPLPLHPMPTIPKPRMPLHCNPTTAVLEGPLHDSPTAMKQASTSSTAGSGSVIGTNPGRCPHHDYPTVPQGRLPPSCDICIVKETSGNDFFPKISRKYDYFEAVNNTCATQVLYPVPVSPDTFTLFWTLPILTLFKNEMDIRPELEYAGTKFTVIPKDMGSIIFPLRLGSRISLDGHQEPEISYFATHRRNIEEFTSMILIRVYTENGTLIRWNRPGWLSFNLVLLNHQCRHIPLHPAIAHLYRHLSASQEISSGTVERIRRFVSDYICSIAIPEEEAESATPRPIANNGLLTCPLITPRR</sequence>
<reference evidence="2 3" key="1">
    <citation type="journal article" date="2018" name="Evol. Lett.">
        <title>Horizontal gene cluster transfer increased hallucinogenic mushroom diversity.</title>
        <authorList>
            <person name="Reynolds H.T."/>
            <person name="Vijayakumar V."/>
            <person name="Gluck-Thaler E."/>
            <person name="Korotkin H.B."/>
            <person name="Matheny P.B."/>
            <person name="Slot J.C."/>
        </authorList>
    </citation>
    <scope>NUCLEOTIDE SEQUENCE [LARGE SCALE GENOMIC DNA]</scope>
    <source>
        <strain evidence="2 3">SRW20</strain>
    </source>
</reference>
<protein>
    <submittedName>
        <fullName evidence="2">Uncharacterized protein</fullName>
    </submittedName>
</protein>
<dbReference type="InParanoid" id="A0A409WEE5"/>
<evidence type="ECO:0000313" key="2">
    <source>
        <dbReference type="EMBL" id="PPQ76830.1"/>
    </source>
</evidence>
<keyword evidence="3" id="KW-1185">Reference proteome</keyword>
<comment type="caution">
    <text evidence="2">The sequence shown here is derived from an EMBL/GenBank/DDBJ whole genome shotgun (WGS) entry which is preliminary data.</text>
</comment>
<dbReference type="AlphaFoldDB" id="A0A409WEE5"/>
<feature type="compositionally biased region" description="Pro residues" evidence="1">
    <location>
        <begin position="24"/>
        <end position="35"/>
    </location>
</feature>
<dbReference type="EMBL" id="NHYE01005115">
    <property type="protein sequence ID" value="PPQ76830.1"/>
    <property type="molecule type" value="Genomic_DNA"/>
</dbReference>
<evidence type="ECO:0000313" key="3">
    <source>
        <dbReference type="Proteomes" id="UP000284706"/>
    </source>
</evidence>
<proteinExistence type="predicted"/>